<dbReference type="InterPro" id="IPR003593">
    <property type="entry name" value="AAA+_ATPase"/>
</dbReference>
<dbReference type="AlphaFoldDB" id="A0A418Q5L1"/>
<keyword evidence="2" id="KW-0547">Nucleotide-binding</keyword>
<dbReference type="PANTHER" id="PTHR43869:SF1">
    <property type="entry name" value="GLYCINE BETAINE_PROLINE BETAINE TRANSPORT SYSTEM ATP-BINDING PROTEIN PROV"/>
    <property type="match status" value="1"/>
</dbReference>
<protein>
    <recommendedName>
        <fullName evidence="4">ABC-type quaternary amine transporter</fullName>
        <ecNumber evidence="4">7.6.2.9</ecNumber>
    </recommendedName>
</protein>
<dbReference type="EC" id="7.6.2.9" evidence="4"/>
<dbReference type="STRING" id="1451189.CFAL_01065"/>
<dbReference type="SUPFAM" id="SSF52540">
    <property type="entry name" value="P-loop containing nucleoside triphosphate hydrolases"/>
    <property type="match status" value="1"/>
</dbReference>
<evidence type="ECO:0000256" key="3">
    <source>
        <dbReference type="ARBA" id="ARBA00022840"/>
    </source>
</evidence>
<dbReference type="PANTHER" id="PTHR43869">
    <property type="entry name" value="GLYCINE BETAINE/PROLINE BETAINE TRANSPORT SYSTEM ATP-BINDING PROTEIN PROV"/>
    <property type="match status" value="1"/>
</dbReference>
<dbReference type="Gene3D" id="3.40.50.300">
    <property type="entry name" value="P-loop containing nucleotide triphosphate hydrolases"/>
    <property type="match status" value="1"/>
</dbReference>
<reference evidence="6 7" key="1">
    <citation type="submission" date="2018-09" db="EMBL/GenBank/DDBJ databases">
        <title>Optimization and identification of Corynebacterium falsenii FN1-14 from fish paste.</title>
        <authorList>
            <person name="Daroonpunt R."/>
            <person name="Tanasupawat S."/>
        </authorList>
    </citation>
    <scope>NUCLEOTIDE SEQUENCE [LARGE SCALE GENOMIC DNA]</scope>
    <source>
        <strain evidence="6 7">FN1-14</strain>
    </source>
</reference>
<dbReference type="PROSITE" id="PS00211">
    <property type="entry name" value="ABC_TRANSPORTER_1"/>
    <property type="match status" value="1"/>
</dbReference>
<sequence length="268" mass="28935">MSFNHLTVTYPPTTTPAVKDFSLDVAEGTTTVLLGSSGCGKTTLLRTVNRLVQPTEGTVYVNGDDVRTQDPVKLRRSIGYVLQNAGLLPHKTVADNIASVLRLNKVPKNEAKERAAHTADLVGLSSEMLNRYPSQLSGGQQQRAGVARALAADPDILLMDEPFGAVDPIVRRGLQDLMLDLQKRLNKTVVLVTHDVSEAMTLADHIVLLKEGAQIAQQGSPKDLALHPADEFVQDFLQATTRDLKVVSQDGRDVVVDSRGGIVGVLDE</sequence>
<dbReference type="InterPro" id="IPR027417">
    <property type="entry name" value="P-loop_NTPase"/>
</dbReference>
<keyword evidence="3 6" id="KW-0067">ATP-binding</keyword>
<dbReference type="Proteomes" id="UP000285278">
    <property type="component" value="Unassembled WGS sequence"/>
</dbReference>
<dbReference type="GO" id="GO:0016887">
    <property type="term" value="F:ATP hydrolysis activity"/>
    <property type="evidence" value="ECO:0007669"/>
    <property type="project" value="InterPro"/>
</dbReference>
<evidence type="ECO:0000256" key="2">
    <source>
        <dbReference type="ARBA" id="ARBA00022741"/>
    </source>
</evidence>
<dbReference type="EMBL" id="QXJK01000011">
    <property type="protein sequence ID" value="RIX33898.1"/>
    <property type="molecule type" value="Genomic_DNA"/>
</dbReference>
<dbReference type="InterPro" id="IPR017871">
    <property type="entry name" value="ABC_transporter-like_CS"/>
</dbReference>
<organism evidence="6 7">
    <name type="scientific">Corynebacterium falsenii</name>
    <dbReference type="NCBI Taxonomy" id="108486"/>
    <lineage>
        <taxon>Bacteria</taxon>
        <taxon>Bacillati</taxon>
        <taxon>Actinomycetota</taxon>
        <taxon>Actinomycetes</taxon>
        <taxon>Mycobacteriales</taxon>
        <taxon>Corynebacteriaceae</taxon>
        <taxon>Corynebacterium</taxon>
    </lineage>
</organism>
<dbReference type="OrthoDB" id="9802264at2"/>
<dbReference type="InterPro" id="IPR003439">
    <property type="entry name" value="ABC_transporter-like_ATP-bd"/>
</dbReference>
<dbReference type="GO" id="GO:0005524">
    <property type="term" value="F:ATP binding"/>
    <property type="evidence" value="ECO:0007669"/>
    <property type="project" value="UniProtKB-KW"/>
</dbReference>
<dbReference type="SMART" id="SM00382">
    <property type="entry name" value="AAA"/>
    <property type="match status" value="1"/>
</dbReference>
<evidence type="ECO:0000313" key="6">
    <source>
        <dbReference type="EMBL" id="RIX33898.1"/>
    </source>
</evidence>
<gene>
    <name evidence="6" type="ORF">D3M95_09085</name>
</gene>
<dbReference type="Pfam" id="PF00005">
    <property type="entry name" value="ABC_tran"/>
    <property type="match status" value="1"/>
</dbReference>
<evidence type="ECO:0000313" key="7">
    <source>
        <dbReference type="Proteomes" id="UP000285278"/>
    </source>
</evidence>
<keyword evidence="1" id="KW-0813">Transport</keyword>
<dbReference type="PROSITE" id="PS50893">
    <property type="entry name" value="ABC_TRANSPORTER_2"/>
    <property type="match status" value="1"/>
</dbReference>
<evidence type="ECO:0000256" key="1">
    <source>
        <dbReference type="ARBA" id="ARBA00022448"/>
    </source>
</evidence>
<evidence type="ECO:0000259" key="5">
    <source>
        <dbReference type="PROSITE" id="PS50893"/>
    </source>
</evidence>
<evidence type="ECO:0000256" key="4">
    <source>
        <dbReference type="ARBA" id="ARBA00066388"/>
    </source>
</evidence>
<name>A0A418Q5L1_9CORY</name>
<proteinExistence type="predicted"/>
<accession>A0A418Q5L1</accession>
<dbReference type="InterPro" id="IPR051921">
    <property type="entry name" value="ABC_osmolyte_uptake_ATP-bind"/>
</dbReference>
<comment type="caution">
    <text evidence="6">The sequence shown here is derived from an EMBL/GenBank/DDBJ whole genome shotgun (WGS) entry which is preliminary data.</text>
</comment>
<feature type="domain" description="ABC transporter" evidence="5">
    <location>
        <begin position="1"/>
        <end position="237"/>
    </location>
</feature>
<keyword evidence="7" id="KW-1185">Reference proteome</keyword>
<dbReference type="FunFam" id="3.40.50.300:FF:000425">
    <property type="entry name" value="Probable ABC transporter, ATP-binding subunit"/>
    <property type="match status" value="1"/>
</dbReference>
<dbReference type="GO" id="GO:0015418">
    <property type="term" value="F:ABC-type quaternary ammonium compound transporting activity"/>
    <property type="evidence" value="ECO:0007669"/>
    <property type="project" value="UniProtKB-EC"/>
</dbReference>